<keyword evidence="4" id="KW-0732">Signal</keyword>
<dbReference type="EMBL" id="PYAW01000002">
    <property type="protein sequence ID" value="PSL48347.1"/>
    <property type="molecule type" value="Genomic_DNA"/>
</dbReference>
<dbReference type="RefSeq" id="WP_106528731.1">
    <property type="nucleotide sequence ID" value="NZ_PYAW01000002.1"/>
</dbReference>
<dbReference type="InterPro" id="IPR011990">
    <property type="entry name" value="TPR-like_helical_dom_sf"/>
</dbReference>
<keyword evidence="2" id="KW-0378">Hydrolase</keyword>
<dbReference type="InterPro" id="IPR000801">
    <property type="entry name" value="Esterase-like"/>
</dbReference>
<dbReference type="OrthoDB" id="9784036at2"/>
<dbReference type="GO" id="GO:0016788">
    <property type="term" value="F:hydrolase activity, acting on ester bonds"/>
    <property type="evidence" value="ECO:0007669"/>
    <property type="project" value="TreeGrafter"/>
</dbReference>
<accession>A0A2P8HQ63</accession>
<evidence type="ECO:0000313" key="5">
    <source>
        <dbReference type="EMBL" id="PSL48347.1"/>
    </source>
</evidence>
<feature type="repeat" description="TPR" evidence="3">
    <location>
        <begin position="355"/>
        <end position="388"/>
    </location>
</feature>
<proteinExistence type="inferred from homology"/>
<sequence>MKLLLPLLLSFSLLSVQAQQADNKIVIGTIDHVYSTVLKENRTIWVHVPDNADKLQRYPVLYLLDGEDHFHATVGMVKQMSGVWPDMIVVGIINTSRNRDLTPTHATADNMIDNTFASMSGGGENFIRFIEKELIPYIDSLYPTAPYRLFSGHSLGGLTVVNALIHHTKLFNAYIAIDPSLWWDHQQLLKEAEKALATRKFDHTSLFVAMANNMPPGMDTISVLKDASQNTAVTRSVIPFIKALRANSNNCLRWDAKFYPGERHGTVELNGEYDALRFLFNYYQFKTSMFSYDPALDVDSVLTAHFRIISENLGYTVLPAESQVNNLAYMCMGNKKMDKAYLLFRRNIDNYPQSANAYDSMGDYYAAAGNTAKAIEAYSQSLRLQETTDTRKKLEALSTGQ</sequence>
<dbReference type="PANTHER" id="PTHR40841">
    <property type="entry name" value="SIDEROPHORE TRIACETYLFUSARININE C ESTERASE"/>
    <property type="match status" value="1"/>
</dbReference>
<evidence type="ECO:0000256" key="2">
    <source>
        <dbReference type="ARBA" id="ARBA00022801"/>
    </source>
</evidence>
<dbReference type="PROSITE" id="PS50005">
    <property type="entry name" value="TPR"/>
    <property type="match status" value="1"/>
</dbReference>
<dbReference type="Proteomes" id="UP000240971">
    <property type="component" value="Unassembled WGS sequence"/>
</dbReference>
<keyword evidence="3" id="KW-0802">TPR repeat</keyword>
<evidence type="ECO:0000313" key="6">
    <source>
        <dbReference type="Proteomes" id="UP000240971"/>
    </source>
</evidence>
<feature type="signal peptide" evidence="4">
    <location>
        <begin position="1"/>
        <end position="18"/>
    </location>
</feature>
<name>A0A2P8HQ63_CHINA</name>
<comment type="similarity">
    <text evidence="1">Belongs to the esterase D family.</text>
</comment>
<comment type="caution">
    <text evidence="5">The sequence shown here is derived from an EMBL/GenBank/DDBJ whole genome shotgun (WGS) entry which is preliminary data.</text>
</comment>
<evidence type="ECO:0000256" key="1">
    <source>
        <dbReference type="ARBA" id="ARBA00005622"/>
    </source>
</evidence>
<gene>
    <name evidence="5" type="ORF">CLV51_1021214</name>
</gene>
<keyword evidence="6" id="KW-1185">Reference proteome</keyword>
<dbReference type="Gene3D" id="3.40.50.1820">
    <property type="entry name" value="alpha/beta hydrolase"/>
    <property type="match status" value="1"/>
</dbReference>
<dbReference type="Pfam" id="PF00756">
    <property type="entry name" value="Esterase"/>
    <property type="match status" value="1"/>
</dbReference>
<protein>
    <submittedName>
        <fullName evidence="5">Uncharacterized protein</fullName>
    </submittedName>
</protein>
<evidence type="ECO:0000256" key="3">
    <source>
        <dbReference type="PROSITE-ProRule" id="PRU00339"/>
    </source>
</evidence>
<dbReference type="PANTHER" id="PTHR40841:SF2">
    <property type="entry name" value="SIDEROPHORE-DEGRADING ESTERASE (EUROFUNG)"/>
    <property type="match status" value="1"/>
</dbReference>
<evidence type="ECO:0000256" key="4">
    <source>
        <dbReference type="SAM" id="SignalP"/>
    </source>
</evidence>
<dbReference type="InterPro" id="IPR052558">
    <property type="entry name" value="Siderophore_Hydrolase_D"/>
</dbReference>
<dbReference type="AlphaFoldDB" id="A0A2P8HQ63"/>
<dbReference type="InterPro" id="IPR019734">
    <property type="entry name" value="TPR_rpt"/>
</dbReference>
<reference evidence="5 6" key="1">
    <citation type="submission" date="2018-03" db="EMBL/GenBank/DDBJ databases">
        <title>Genomic Encyclopedia of Archaeal and Bacterial Type Strains, Phase II (KMG-II): from individual species to whole genera.</title>
        <authorList>
            <person name="Goeker M."/>
        </authorList>
    </citation>
    <scope>NUCLEOTIDE SEQUENCE [LARGE SCALE GENOMIC DNA]</scope>
    <source>
        <strain evidence="5 6">DSM 24859</strain>
    </source>
</reference>
<organism evidence="5 6">
    <name type="scientific">Chitinophaga niastensis</name>
    <dbReference type="NCBI Taxonomy" id="536980"/>
    <lineage>
        <taxon>Bacteria</taxon>
        <taxon>Pseudomonadati</taxon>
        <taxon>Bacteroidota</taxon>
        <taxon>Chitinophagia</taxon>
        <taxon>Chitinophagales</taxon>
        <taxon>Chitinophagaceae</taxon>
        <taxon>Chitinophaga</taxon>
    </lineage>
</organism>
<dbReference type="SMART" id="SM00028">
    <property type="entry name" value="TPR"/>
    <property type="match status" value="2"/>
</dbReference>
<dbReference type="SUPFAM" id="SSF53474">
    <property type="entry name" value="alpha/beta-Hydrolases"/>
    <property type="match status" value="1"/>
</dbReference>
<dbReference type="InterPro" id="IPR029058">
    <property type="entry name" value="AB_hydrolase_fold"/>
</dbReference>
<feature type="chain" id="PRO_5015115383" evidence="4">
    <location>
        <begin position="19"/>
        <end position="401"/>
    </location>
</feature>
<dbReference type="SUPFAM" id="SSF48452">
    <property type="entry name" value="TPR-like"/>
    <property type="match status" value="1"/>
</dbReference>